<evidence type="ECO:0008006" key="2">
    <source>
        <dbReference type="Google" id="ProtNLM"/>
    </source>
</evidence>
<evidence type="ECO:0000313" key="1">
    <source>
        <dbReference type="EMBL" id="QHU35590.1"/>
    </source>
</evidence>
<proteinExistence type="predicted"/>
<reference evidence="1" key="1">
    <citation type="journal article" date="2020" name="Nature">
        <title>Giant virus diversity and host interactions through global metagenomics.</title>
        <authorList>
            <person name="Schulz F."/>
            <person name="Roux S."/>
            <person name="Paez-Espino D."/>
            <person name="Jungbluth S."/>
            <person name="Walsh D.A."/>
            <person name="Denef V.J."/>
            <person name="McMahon K.D."/>
            <person name="Konstantinidis K.T."/>
            <person name="Eloe-Fadrosh E.A."/>
            <person name="Kyrpides N.C."/>
            <person name="Woyke T."/>
        </authorList>
    </citation>
    <scope>NUCLEOTIDE SEQUENCE</scope>
    <source>
        <strain evidence="1">GVMAG-S-1029409-49</strain>
    </source>
</reference>
<protein>
    <recommendedName>
        <fullName evidence="2">Nudix hydrolase domain-containing protein</fullName>
    </recommendedName>
</protein>
<organism evidence="1">
    <name type="scientific">viral metagenome</name>
    <dbReference type="NCBI Taxonomy" id="1070528"/>
    <lineage>
        <taxon>unclassified sequences</taxon>
        <taxon>metagenomes</taxon>
        <taxon>organismal metagenomes</taxon>
    </lineage>
</organism>
<dbReference type="SUPFAM" id="SSF55811">
    <property type="entry name" value="Nudix"/>
    <property type="match status" value="1"/>
</dbReference>
<sequence>MAKALKWKSPEGYLLAAGGVLLLDGDGAWVVSEQGKYTDIGGRYDFNDGDIYATIAREFREELYNTAEISYFDLKNVPLSSKHYIDSFVGNPIYMCIVVNVSDIPLRGVLDNESVKRAKDEILRSNRYVPPHRYTTESLKLVPMSELRVASNVSPRLRSILEGL</sequence>
<accession>A0A6C0LYX4</accession>
<dbReference type="AlphaFoldDB" id="A0A6C0LYX4"/>
<dbReference type="InterPro" id="IPR015797">
    <property type="entry name" value="NUDIX_hydrolase-like_dom_sf"/>
</dbReference>
<name>A0A6C0LYX4_9ZZZZ</name>
<dbReference type="EMBL" id="MN740609">
    <property type="protein sequence ID" value="QHU35590.1"/>
    <property type="molecule type" value="Genomic_DNA"/>
</dbReference>